<evidence type="ECO:0000259" key="5">
    <source>
        <dbReference type="Pfam" id="PF04935"/>
    </source>
</evidence>
<dbReference type="FunCoup" id="A5DZ43">
    <property type="interactions" value="316"/>
</dbReference>
<dbReference type="GeneID" id="5232986"/>
<proteinExistence type="inferred from homology"/>
<dbReference type="GO" id="GO:0003677">
    <property type="term" value="F:DNA binding"/>
    <property type="evidence" value="ECO:0007669"/>
    <property type="project" value="TreeGrafter"/>
</dbReference>
<dbReference type="Proteomes" id="UP000001996">
    <property type="component" value="Unassembled WGS sequence"/>
</dbReference>
<feature type="compositionally biased region" description="Basic and acidic residues" evidence="4">
    <location>
        <begin position="126"/>
        <end position="148"/>
    </location>
</feature>
<feature type="compositionally biased region" description="Basic and acidic residues" evidence="4">
    <location>
        <begin position="168"/>
        <end position="187"/>
    </location>
</feature>
<feature type="compositionally biased region" description="Low complexity" evidence="4">
    <location>
        <begin position="9"/>
        <end position="18"/>
    </location>
</feature>
<evidence type="ECO:0000313" key="6">
    <source>
        <dbReference type="EMBL" id="EDK44451.1"/>
    </source>
</evidence>
<dbReference type="eggNOG" id="KOG2885">
    <property type="taxonomic scope" value="Eukaryota"/>
</dbReference>
<feature type="domain" description="Ribosomal RNA-processing protein 14/surfeit locus protein 6 C-terminal" evidence="5">
    <location>
        <begin position="166"/>
        <end position="361"/>
    </location>
</feature>
<dbReference type="Pfam" id="PF04935">
    <property type="entry name" value="SURF6"/>
    <property type="match status" value="1"/>
</dbReference>
<feature type="compositionally biased region" description="Basic residues" evidence="4">
    <location>
        <begin position="262"/>
        <end position="272"/>
    </location>
</feature>
<dbReference type="InterPro" id="IPR007019">
    <property type="entry name" value="SURF6"/>
</dbReference>
<dbReference type="GO" id="GO:0005730">
    <property type="term" value="C:nucleolus"/>
    <property type="evidence" value="ECO:0007669"/>
    <property type="project" value="EnsemblFungi"/>
</dbReference>
<feature type="compositionally biased region" description="Polar residues" evidence="4">
    <location>
        <begin position="156"/>
        <end position="166"/>
    </location>
</feature>
<dbReference type="VEuPathDB" id="FungiDB:LELG_02630"/>
<feature type="compositionally biased region" description="Basic and acidic residues" evidence="4">
    <location>
        <begin position="19"/>
        <end position="30"/>
    </location>
</feature>
<name>A5DZ43_LODEL</name>
<dbReference type="EMBL" id="CH981526">
    <property type="protein sequence ID" value="EDK44451.1"/>
    <property type="molecule type" value="Genomic_DNA"/>
</dbReference>
<keyword evidence="3" id="KW-0539">Nucleus</keyword>
<dbReference type="OrthoDB" id="444809at2759"/>
<dbReference type="InParanoid" id="A5DZ43"/>
<evidence type="ECO:0000256" key="2">
    <source>
        <dbReference type="ARBA" id="ARBA00005904"/>
    </source>
</evidence>
<feature type="region of interest" description="Disordered" evidence="4">
    <location>
        <begin position="238"/>
        <end position="297"/>
    </location>
</feature>
<dbReference type="PANTHER" id="PTHR14369:SF0">
    <property type="entry name" value="SURFEIT LOCUS PROTEIN 6"/>
    <property type="match status" value="1"/>
</dbReference>
<evidence type="ECO:0000256" key="1">
    <source>
        <dbReference type="ARBA" id="ARBA00004123"/>
    </source>
</evidence>
<dbReference type="GO" id="GO:0042274">
    <property type="term" value="P:ribosomal small subunit biogenesis"/>
    <property type="evidence" value="ECO:0007669"/>
    <property type="project" value="EnsemblFungi"/>
</dbReference>
<feature type="region of interest" description="Disordered" evidence="4">
    <location>
        <begin position="1"/>
        <end position="219"/>
    </location>
</feature>
<dbReference type="PANTHER" id="PTHR14369">
    <property type="entry name" value="SURFEIT LOCUS PROTEIN 6"/>
    <property type="match status" value="1"/>
</dbReference>
<organism evidence="6 7">
    <name type="scientific">Lodderomyces elongisporus (strain ATCC 11503 / CBS 2605 / JCM 1781 / NBRC 1676 / NRRL YB-4239)</name>
    <name type="common">Yeast</name>
    <name type="synonym">Saccharomyces elongisporus</name>
    <dbReference type="NCBI Taxonomy" id="379508"/>
    <lineage>
        <taxon>Eukaryota</taxon>
        <taxon>Fungi</taxon>
        <taxon>Dikarya</taxon>
        <taxon>Ascomycota</taxon>
        <taxon>Saccharomycotina</taxon>
        <taxon>Pichiomycetes</taxon>
        <taxon>Debaryomycetaceae</taxon>
        <taxon>Candida/Lodderomyces clade</taxon>
        <taxon>Lodderomyces</taxon>
    </lineage>
</organism>
<dbReference type="KEGG" id="lel:PVL30_003478"/>
<feature type="compositionally biased region" description="Basic residues" evidence="4">
    <location>
        <begin position="358"/>
        <end position="371"/>
    </location>
</feature>
<dbReference type="InterPro" id="IPR029190">
    <property type="entry name" value="Rrp14/SURF6_C"/>
</dbReference>
<feature type="compositionally biased region" description="Acidic residues" evidence="4">
    <location>
        <begin position="31"/>
        <end position="76"/>
    </location>
</feature>
<dbReference type="AlphaFoldDB" id="A5DZ43"/>
<sequence>MENRSKRVQQQSNGQSGQNERRKSLHRIESKEEEEEDVENVGNEENDDDEENESGDVDVEEDSVEEDDHDDHDNDENLMNNDEQMIFDDDGNEIANESYAKQGLRNNAAAGAAGKSKSRLLTPEEQEAKQKKLNELRERLESKINSLREKRKAVGTKTQGAPQSREQILAERKRKVELSKQQKRKLEEMEDDENNSDNSDFSDINDDDDGEGEKNGANAHSVMFGNIAFQDGSQVTSDLTNLRRSADKKKQKGPANNDIKAHLKKLEKKKLKLASMTPEEREQQDKKDKWQRVLNQAEGIKVKDDEKLLKKALKRKEKKKLKSEIEWRDRKQVVKDTVAARAKRREENLKARKESKGLKGHKKKNQPKLRKFSGVVNKKAALGKKRAGFEGSVKSKPKTKK</sequence>
<keyword evidence="7" id="KW-1185">Reference proteome</keyword>
<accession>A5DZ43</accession>
<feature type="compositionally biased region" description="Low complexity" evidence="4">
    <location>
        <begin position="104"/>
        <end position="115"/>
    </location>
</feature>
<protein>
    <recommendedName>
        <fullName evidence="5">Ribosomal RNA-processing protein 14/surfeit locus protein 6 C-terminal domain-containing protein</fullName>
    </recommendedName>
</protein>
<reference evidence="6 7" key="1">
    <citation type="journal article" date="2009" name="Nature">
        <title>Evolution of pathogenicity and sexual reproduction in eight Candida genomes.</title>
        <authorList>
            <person name="Butler G."/>
            <person name="Rasmussen M.D."/>
            <person name="Lin M.F."/>
            <person name="Santos M.A."/>
            <person name="Sakthikumar S."/>
            <person name="Munro C.A."/>
            <person name="Rheinbay E."/>
            <person name="Grabherr M."/>
            <person name="Forche A."/>
            <person name="Reedy J.L."/>
            <person name="Agrafioti I."/>
            <person name="Arnaud M.B."/>
            <person name="Bates S."/>
            <person name="Brown A.J."/>
            <person name="Brunke S."/>
            <person name="Costanzo M.C."/>
            <person name="Fitzpatrick D.A."/>
            <person name="de Groot P.W."/>
            <person name="Harris D."/>
            <person name="Hoyer L.L."/>
            <person name="Hube B."/>
            <person name="Klis F.M."/>
            <person name="Kodira C."/>
            <person name="Lennard N."/>
            <person name="Logue M.E."/>
            <person name="Martin R."/>
            <person name="Neiman A.M."/>
            <person name="Nikolaou E."/>
            <person name="Quail M.A."/>
            <person name="Quinn J."/>
            <person name="Santos M.C."/>
            <person name="Schmitzberger F.F."/>
            <person name="Sherlock G."/>
            <person name="Shah P."/>
            <person name="Silverstein K.A."/>
            <person name="Skrzypek M.S."/>
            <person name="Soll D."/>
            <person name="Staggs R."/>
            <person name="Stansfield I."/>
            <person name="Stumpf M.P."/>
            <person name="Sudbery P.E."/>
            <person name="Srikantha T."/>
            <person name="Zeng Q."/>
            <person name="Berman J."/>
            <person name="Berriman M."/>
            <person name="Heitman J."/>
            <person name="Gow N.A."/>
            <person name="Lorenz M.C."/>
            <person name="Birren B.W."/>
            <person name="Kellis M."/>
            <person name="Cuomo C.A."/>
        </authorList>
    </citation>
    <scope>NUCLEOTIDE SEQUENCE [LARGE SCALE GENOMIC DNA]</scope>
    <source>
        <strain evidence="7">ATCC 11503 / BCRC 21390 / CBS 2605 / JCM 1781 / NBRC 1676 / NRRL YB-4239</strain>
    </source>
</reference>
<dbReference type="HOGENOM" id="CLU_018300_0_0_1"/>
<evidence type="ECO:0000256" key="4">
    <source>
        <dbReference type="SAM" id="MobiDB-lite"/>
    </source>
</evidence>
<dbReference type="STRING" id="379508.A5DZ43"/>
<dbReference type="GO" id="GO:0042273">
    <property type="term" value="P:ribosomal large subunit biogenesis"/>
    <property type="evidence" value="ECO:0007669"/>
    <property type="project" value="EnsemblFungi"/>
</dbReference>
<feature type="region of interest" description="Disordered" evidence="4">
    <location>
        <begin position="342"/>
        <end position="401"/>
    </location>
</feature>
<feature type="compositionally biased region" description="Basic and acidic residues" evidence="4">
    <location>
        <begin position="344"/>
        <end position="357"/>
    </location>
</feature>
<comment type="subcellular location">
    <subcellularLocation>
        <location evidence="1">Nucleus</location>
    </subcellularLocation>
</comment>
<dbReference type="GO" id="GO:0003723">
    <property type="term" value="F:RNA binding"/>
    <property type="evidence" value="ECO:0007669"/>
    <property type="project" value="TreeGrafter"/>
</dbReference>
<comment type="similarity">
    <text evidence="2">Belongs to the SURF6 family.</text>
</comment>
<feature type="compositionally biased region" description="Basic and acidic residues" evidence="4">
    <location>
        <begin position="278"/>
        <end position="291"/>
    </location>
</feature>
<dbReference type="OMA" id="QKKRTDN"/>
<gene>
    <name evidence="6" type="ORF">LELG_02630</name>
</gene>
<evidence type="ECO:0000313" key="7">
    <source>
        <dbReference type="Proteomes" id="UP000001996"/>
    </source>
</evidence>
<evidence type="ECO:0000256" key="3">
    <source>
        <dbReference type="ARBA" id="ARBA00023242"/>
    </source>
</evidence>